<evidence type="ECO:0000313" key="2">
    <source>
        <dbReference type="EMBL" id="KAF9509022.1"/>
    </source>
</evidence>
<evidence type="ECO:0000256" key="1">
    <source>
        <dbReference type="SAM" id="MobiDB-lite"/>
    </source>
</evidence>
<feature type="region of interest" description="Disordered" evidence="1">
    <location>
        <begin position="135"/>
        <end position="161"/>
    </location>
</feature>
<reference evidence="2" key="1">
    <citation type="journal article" date="2020" name="Nat. Commun.">
        <title>Large-scale genome sequencing of mycorrhizal fungi provides insights into the early evolution of symbiotic traits.</title>
        <authorList>
            <person name="Miyauchi S."/>
            <person name="Kiss E."/>
            <person name="Kuo A."/>
            <person name="Drula E."/>
            <person name="Kohler A."/>
            <person name="Sanchez-Garcia M."/>
            <person name="Morin E."/>
            <person name="Andreopoulos B."/>
            <person name="Barry K.W."/>
            <person name="Bonito G."/>
            <person name="Buee M."/>
            <person name="Carver A."/>
            <person name="Chen C."/>
            <person name="Cichocki N."/>
            <person name="Clum A."/>
            <person name="Culley D."/>
            <person name="Crous P.W."/>
            <person name="Fauchery L."/>
            <person name="Girlanda M."/>
            <person name="Hayes R.D."/>
            <person name="Keri Z."/>
            <person name="LaButti K."/>
            <person name="Lipzen A."/>
            <person name="Lombard V."/>
            <person name="Magnuson J."/>
            <person name="Maillard F."/>
            <person name="Murat C."/>
            <person name="Nolan M."/>
            <person name="Ohm R.A."/>
            <person name="Pangilinan J."/>
            <person name="Pereira M.F."/>
            <person name="Perotto S."/>
            <person name="Peter M."/>
            <person name="Pfister S."/>
            <person name="Riley R."/>
            <person name="Sitrit Y."/>
            <person name="Stielow J.B."/>
            <person name="Szollosi G."/>
            <person name="Zifcakova L."/>
            <person name="Stursova M."/>
            <person name="Spatafora J.W."/>
            <person name="Tedersoo L."/>
            <person name="Vaario L.M."/>
            <person name="Yamada A."/>
            <person name="Yan M."/>
            <person name="Wang P."/>
            <person name="Xu J."/>
            <person name="Bruns T."/>
            <person name="Baldrian P."/>
            <person name="Vilgalys R."/>
            <person name="Dunand C."/>
            <person name="Henrissat B."/>
            <person name="Grigoriev I.V."/>
            <person name="Hibbett D."/>
            <person name="Nagy L.G."/>
            <person name="Martin F.M."/>
        </authorList>
    </citation>
    <scope>NUCLEOTIDE SEQUENCE</scope>
    <source>
        <strain evidence="2">UP504</strain>
    </source>
</reference>
<accession>A0A9P6ANG9</accession>
<keyword evidence="3" id="KW-1185">Reference proteome</keyword>
<dbReference type="Proteomes" id="UP000886523">
    <property type="component" value="Unassembled WGS sequence"/>
</dbReference>
<name>A0A9P6ANG9_9AGAM</name>
<evidence type="ECO:0000313" key="3">
    <source>
        <dbReference type="Proteomes" id="UP000886523"/>
    </source>
</evidence>
<dbReference type="EMBL" id="MU129045">
    <property type="protein sequence ID" value="KAF9509022.1"/>
    <property type="molecule type" value="Genomic_DNA"/>
</dbReference>
<sequence>MACPPSTAYSVSGHVVLTVTPSTSLLNNSPIRPPSFRLTSLTVIFEGKCESLSPNLGYGAVRVCRVSKELVGGTEGAAPVTLSCAGGDASEQIWQWSVLFDLAIPGWLPPSVDISEFTETAYSLHASLTLETLDPPSQYPHLGQSHPRGKSTAEGDTHGQTLKRMASSWSIPSFPTLLYSTFGRSKERTIHSDPVPVTIIRVRAPTNHPLLGTDALHDSPSLFPAHFQRASPTVIGSATDPLLSAQGIPLDLLSTLEVVVSLPQYTAIEEGFIPLGLKIRCPPEKSGERKLRLHEFEAQVYQVEKFRSTPDSRFASTFPIPTQQPPSVPLLNPNYMEALHACGLLYPHIMSDRATRTHPLIPEGHIFFRPATGGVLLDSRWARMDVKVPILRASTHEAGDDNEVQEDGKAVCDEHRAERRRRREYILPDFHAPFLRVSHEIRISVKVSWDQEGVSGTIRRMENVRMSFPLRFTRTPGTTSGEPPLLVSCILYMLPLSSSTQVAYPIVLPAYSQLFHENGERKEDDEGIWLPPYSKEDRHINPERAFAA</sequence>
<protein>
    <submittedName>
        <fullName evidence="2">Uncharacterized protein</fullName>
    </submittedName>
</protein>
<comment type="caution">
    <text evidence="2">The sequence shown here is derived from an EMBL/GenBank/DDBJ whole genome shotgun (WGS) entry which is preliminary data.</text>
</comment>
<dbReference type="AlphaFoldDB" id="A0A9P6ANG9"/>
<dbReference type="OrthoDB" id="1638493at2759"/>
<gene>
    <name evidence="2" type="ORF">BS47DRAFT_1397287</name>
</gene>
<proteinExistence type="predicted"/>
<organism evidence="2 3">
    <name type="scientific">Hydnum rufescens UP504</name>
    <dbReference type="NCBI Taxonomy" id="1448309"/>
    <lineage>
        <taxon>Eukaryota</taxon>
        <taxon>Fungi</taxon>
        <taxon>Dikarya</taxon>
        <taxon>Basidiomycota</taxon>
        <taxon>Agaricomycotina</taxon>
        <taxon>Agaricomycetes</taxon>
        <taxon>Cantharellales</taxon>
        <taxon>Hydnaceae</taxon>
        <taxon>Hydnum</taxon>
    </lineage>
</organism>